<dbReference type="PANTHER" id="PTHR36503">
    <property type="entry name" value="BLR2520 PROTEIN"/>
    <property type="match status" value="1"/>
</dbReference>
<reference evidence="2" key="1">
    <citation type="submission" date="2021-06" db="EMBL/GenBank/DDBJ databases">
        <title>Complete genome sequence of Nocardioides sp. G188.</title>
        <authorList>
            <person name="Im W.-T."/>
        </authorList>
    </citation>
    <scope>NUCLEOTIDE SEQUENCE</scope>
    <source>
        <strain evidence="2">G188</strain>
    </source>
</reference>
<dbReference type="PROSITE" id="PS51819">
    <property type="entry name" value="VOC"/>
    <property type="match status" value="1"/>
</dbReference>
<dbReference type="Pfam" id="PF22677">
    <property type="entry name" value="Ble-like_N"/>
    <property type="match status" value="1"/>
</dbReference>
<sequence>MSRMIFVNLPVQDLDASVDFFTKLGFTFNQQFTDENATCMVVSEQACVMLLVRPFFGSFTTKDVADASSATEVVLAVSADSREEVDTLVDQALALGGSPTKEPQDEGYMYGRSFYDLDGHAWEVMWMDAAAVQ</sequence>
<organism evidence="2 3">
    <name type="scientific">Nocardioides panacis</name>
    <dbReference type="NCBI Taxonomy" id="2849501"/>
    <lineage>
        <taxon>Bacteria</taxon>
        <taxon>Bacillati</taxon>
        <taxon>Actinomycetota</taxon>
        <taxon>Actinomycetes</taxon>
        <taxon>Propionibacteriales</taxon>
        <taxon>Nocardioidaceae</taxon>
        <taxon>Nocardioides</taxon>
    </lineage>
</organism>
<dbReference type="KEGG" id="nps:KRR39_15415"/>
<dbReference type="AlphaFoldDB" id="A0A975SVZ5"/>
<gene>
    <name evidence="2" type="ORF">KRR39_15415</name>
</gene>
<dbReference type="InterPro" id="IPR053863">
    <property type="entry name" value="Glyoxy/Ble-like_N"/>
</dbReference>
<evidence type="ECO:0000313" key="2">
    <source>
        <dbReference type="EMBL" id="QWZ06898.1"/>
    </source>
</evidence>
<accession>A0A975SVZ5</accession>
<dbReference type="RefSeq" id="WP_216938234.1">
    <property type="nucleotide sequence ID" value="NZ_CP077062.1"/>
</dbReference>
<dbReference type="Proteomes" id="UP000683575">
    <property type="component" value="Chromosome"/>
</dbReference>
<keyword evidence="3" id="KW-1185">Reference proteome</keyword>
<proteinExistence type="predicted"/>
<dbReference type="EMBL" id="CP077062">
    <property type="protein sequence ID" value="QWZ06898.1"/>
    <property type="molecule type" value="Genomic_DNA"/>
</dbReference>
<dbReference type="PANTHER" id="PTHR36503:SF2">
    <property type="entry name" value="BLR2408 PROTEIN"/>
    <property type="match status" value="1"/>
</dbReference>
<protein>
    <submittedName>
        <fullName evidence="2">VOC family protein</fullName>
    </submittedName>
</protein>
<name>A0A975SVZ5_9ACTN</name>
<evidence type="ECO:0000259" key="1">
    <source>
        <dbReference type="PROSITE" id="PS51819"/>
    </source>
</evidence>
<dbReference type="InterPro" id="IPR037523">
    <property type="entry name" value="VOC_core"/>
</dbReference>
<feature type="domain" description="VOC" evidence="1">
    <location>
        <begin position="3"/>
        <end position="127"/>
    </location>
</feature>
<evidence type="ECO:0000313" key="3">
    <source>
        <dbReference type="Proteomes" id="UP000683575"/>
    </source>
</evidence>